<dbReference type="InterPro" id="IPR002575">
    <property type="entry name" value="Aminoglycoside_PTrfase"/>
</dbReference>
<keyword evidence="9" id="KW-0479">Metal-binding</keyword>
<dbReference type="EMBL" id="CP001840">
    <property type="protein sequence ID" value="ADP36819.1"/>
    <property type="molecule type" value="Genomic_DNA"/>
</dbReference>
<reference evidence="11 12" key="1">
    <citation type="journal article" date="2010" name="Proc. Natl. Acad. Sci. U.S.A.">
        <title>Genome analysis of Bifidobacterium bifidum PRL2010 reveals metabolic pathways for host-derived glycan foraging.</title>
        <authorList>
            <person name="Turroni F."/>
            <person name="Bottacini F."/>
            <person name="Foroni E."/>
            <person name="Mulder I."/>
            <person name="Kim J.H."/>
            <person name="Zomer A."/>
            <person name="Sanchez B."/>
            <person name="Bidossi A."/>
            <person name="Ferrarini A."/>
            <person name="Giubellini V."/>
            <person name="Delledonne M."/>
            <person name="Henrissat B."/>
            <person name="Coutinho P."/>
            <person name="Oggioni M."/>
            <person name="Fitzgerald G.F."/>
            <person name="Mills D."/>
            <person name="Margolles A."/>
            <person name="Kelly D."/>
            <person name="van Sinderen D."/>
            <person name="Ventura M."/>
        </authorList>
    </citation>
    <scope>NUCLEOTIDE SEQUENCE [LARGE SCALE GENOMIC DNA]</scope>
    <source>
        <strain evidence="11 12">PRL2010</strain>
    </source>
</reference>
<evidence type="ECO:0000256" key="9">
    <source>
        <dbReference type="PIRSR" id="PIRSR000706-2"/>
    </source>
</evidence>
<evidence type="ECO:0000256" key="8">
    <source>
        <dbReference type="PIRSR" id="PIRSR000706-1"/>
    </source>
</evidence>
<dbReference type="CDD" id="cd05150">
    <property type="entry name" value="APH"/>
    <property type="match status" value="1"/>
</dbReference>
<evidence type="ECO:0000256" key="4">
    <source>
        <dbReference type="ARBA" id="ARBA00022777"/>
    </source>
</evidence>
<evidence type="ECO:0000256" key="5">
    <source>
        <dbReference type="ARBA" id="ARBA00022840"/>
    </source>
</evidence>
<dbReference type="SUPFAM" id="SSF56112">
    <property type="entry name" value="Protein kinase-like (PK-like)"/>
    <property type="match status" value="1"/>
</dbReference>
<keyword evidence="2 7" id="KW-0808">Transferase</keyword>
<sequence>MQHIPWNGDMAEFPEPLRRYLRPGHVFDSSSSAEATVYYSDIGQGCYIKKARHGALRNEAAMTRYFHDKGLAAAVLHYGQDHDSNDWLATACLPGDDCTASLYVREPERLAAVLGRRLRMLHEQDPTGCPVSNRTKDYLAAVERNHAQGCADRSFFTRVYGNADTESIYRLVRQHGDELRHDTLLHGDYCLPNVILDDWRFSGFVDLDCAGVGDRHVDVYWALWTLWFNLHTDAYGDRLLDAYGRDLIDMETLRLVAACEVFG</sequence>
<dbReference type="InterPro" id="IPR051678">
    <property type="entry name" value="AGP_Transferase"/>
</dbReference>
<dbReference type="RefSeq" id="WP_003815189.1">
    <property type="nucleotide sequence ID" value="NC_014638.1"/>
</dbReference>
<dbReference type="InterPro" id="IPR011009">
    <property type="entry name" value="Kinase-like_dom_sf"/>
</dbReference>
<feature type="binding site" evidence="9">
    <location>
        <position position="193"/>
    </location>
    <ligand>
        <name>Mg(2+)</name>
        <dbReference type="ChEBI" id="CHEBI:18420"/>
    </ligand>
</feature>
<dbReference type="eggNOG" id="COG3231">
    <property type="taxonomic scope" value="Bacteria"/>
</dbReference>
<dbReference type="HOGENOM" id="CLU_073027_1_0_11"/>
<dbReference type="InterPro" id="IPR024165">
    <property type="entry name" value="Kan/Strep_kinase"/>
</dbReference>
<evidence type="ECO:0000259" key="10">
    <source>
        <dbReference type="Pfam" id="PF01636"/>
    </source>
</evidence>
<evidence type="ECO:0000256" key="3">
    <source>
        <dbReference type="ARBA" id="ARBA00022741"/>
    </source>
</evidence>
<feature type="active site" description="Proton acceptor" evidence="8">
    <location>
        <position position="188"/>
    </location>
</feature>
<dbReference type="GO" id="GO:0008910">
    <property type="term" value="F:kanamycin kinase activity"/>
    <property type="evidence" value="ECO:0007669"/>
    <property type="project" value="UniProtKB-EC"/>
</dbReference>
<dbReference type="Pfam" id="PF01636">
    <property type="entry name" value="APH"/>
    <property type="match status" value="1"/>
</dbReference>
<keyword evidence="3 7" id="KW-0547">Nucleotide-binding</keyword>
<dbReference type="PANTHER" id="PTHR21310">
    <property type="entry name" value="AMINOGLYCOSIDE PHOSPHOTRANSFERASE-RELATED-RELATED"/>
    <property type="match status" value="1"/>
</dbReference>
<dbReference type="Proteomes" id="UP000002312">
    <property type="component" value="Chromosome"/>
</dbReference>
<dbReference type="PATRIC" id="fig|702459.3.peg.1869"/>
<evidence type="ECO:0000256" key="6">
    <source>
        <dbReference type="ARBA" id="ARBA00023251"/>
    </source>
</evidence>
<dbReference type="KEGG" id="bbp:BBPR_1808"/>
<name>A0A0H3EEN3_BIFBP</name>
<dbReference type="EC" id="2.7.1.95" evidence="11"/>
<evidence type="ECO:0000313" key="11">
    <source>
        <dbReference type="EMBL" id="ADP36819.1"/>
    </source>
</evidence>
<dbReference type="GO" id="GO:0046677">
    <property type="term" value="P:response to antibiotic"/>
    <property type="evidence" value="ECO:0007669"/>
    <property type="project" value="UniProtKB-KW"/>
</dbReference>
<dbReference type="PIRSF" id="PIRSF000706">
    <property type="entry name" value="Kanamycin_kin"/>
    <property type="match status" value="1"/>
</dbReference>
<evidence type="ECO:0000313" key="12">
    <source>
        <dbReference type="Proteomes" id="UP000002312"/>
    </source>
</evidence>
<comment type="similarity">
    <text evidence="1 7">Belongs to the aminoglycoside phosphotransferase family.</text>
</comment>
<dbReference type="GO" id="GO:0005524">
    <property type="term" value="F:ATP binding"/>
    <property type="evidence" value="ECO:0007669"/>
    <property type="project" value="UniProtKB-KW"/>
</dbReference>
<evidence type="ECO:0000256" key="1">
    <source>
        <dbReference type="ARBA" id="ARBA00006219"/>
    </source>
</evidence>
<evidence type="ECO:0000256" key="2">
    <source>
        <dbReference type="ARBA" id="ARBA00022679"/>
    </source>
</evidence>
<protein>
    <submittedName>
        <fullName evidence="11">Aminoglycoside phosphotransferase</fullName>
        <ecNumber evidence="11">2.7.1.95</ecNumber>
    </submittedName>
</protein>
<gene>
    <name evidence="11" type="ordered locus">BBPR_1808</name>
</gene>
<dbReference type="PANTHER" id="PTHR21310:SF41">
    <property type="entry name" value="3'-PHOSPHOTRANSFERASE, PUTATIVE-RELATED"/>
    <property type="match status" value="1"/>
</dbReference>
<keyword evidence="4 7" id="KW-0418">Kinase</keyword>
<keyword evidence="6 7" id="KW-0046">Antibiotic resistance</keyword>
<feature type="domain" description="Aminoglycoside phosphotransferase" evidence="10">
    <location>
        <begin position="31"/>
        <end position="254"/>
    </location>
</feature>
<proteinExistence type="inferred from homology"/>
<accession>A0A0H3EEN3</accession>
<dbReference type="Gene3D" id="3.90.1200.10">
    <property type="match status" value="1"/>
</dbReference>
<feature type="binding site" evidence="9">
    <location>
        <position position="206"/>
    </location>
    <ligand>
        <name>Mg(2+)</name>
        <dbReference type="ChEBI" id="CHEBI:18420"/>
    </ligand>
</feature>
<dbReference type="OrthoDB" id="3806873at2"/>
<dbReference type="GO" id="GO:0046872">
    <property type="term" value="F:metal ion binding"/>
    <property type="evidence" value="ECO:0007669"/>
    <property type="project" value="UniProtKB-KW"/>
</dbReference>
<keyword evidence="5 7" id="KW-0067">ATP-binding</keyword>
<keyword evidence="9" id="KW-0460">Magnesium</keyword>
<evidence type="ECO:0000256" key="7">
    <source>
        <dbReference type="PIRNR" id="PIRNR000706"/>
    </source>
</evidence>
<dbReference type="AlphaFoldDB" id="A0A0H3EEN3"/>
<organism evidence="11 12">
    <name type="scientific">Bifidobacterium bifidum (strain PRL2010)</name>
    <dbReference type="NCBI Taxonomy" id="702459"/>
    <lineage>
        <taxon>Bacteria</taxon>
        <taxon>Bacillati</taxon>
        <taxon>Actinomycetota</taxon>
        <taxon>Actinomycetes</taxon>
        <taxon>Bifidobacteriales</taxon>
        <taxon>Bifidobacteriaceae</taxon>
        <taxon>Bifidobacterium</taxon>
    </lineage>
</organism>